<reference evidence="1 2" key="1">
    <citation type="journal article" date="2015" name="Biotechnol. Biofuels">
        <title>Enhanced degradation of softwood versus hardwood by the white-rot fungus Pycnoporus coccineus.</title>
        <authorList>
            <person name="Couturier M."/>
            <person name="Navarro D."/>
            <person name="Chevret D."/>
            <person name="Henrissat B."/>
            <person name="Piumi F."/>
            <person name="Ruiz-Duenas F.J."/>
            <person name="Martinez A.T."/>
            <person name="Grigoriev I.V."/>
            <person name="Riley R."/>
            <person name="Lipzen A."/>
            <person name="Berrin J.G."/>
            <person name="Master E.R."/>
            <person name="Rosso M.N."/>
        </authorList>
    </citation>
    <scope>NUCLEOTIDE SEQUENCE [LARGE SCALE GENOMIC DNA]</scope>
    <source>
        <strain evidence="1 2">BRFM310</strain>
    </source>
</reference>
<name>A0A1Y2IRS5_TRAC3</name>
<evidence type="ECO:0000313" key="1">
    <source>
        <dbReference type="EMBL" id="OSD03849.1"/>
    </source>
</evidence>
<evidence type="ECO:0000313" key="2">
    <source>
        <dbReference type="Proteomes" id="UP000193067"/>
    </source>
</evidence>
<dbReference type="Proteomes" id="UP000193067">
    <property type="component" value="Unassembled WGS sequence"/>
</dbReference>
<protein>
    <submittedName>
        <fullName evidence="1">Uncharacterized protein</fullName>
    </submittedName>
</protein>
<organism evidence="1 2">
    <name type="scientific">Trametes coccinea (strain BRFM310)</name>
    <name type="common">Pycnoporus coccineus</name>
    <dbReference type="NCBI Taxonomy" id="1353009"/>
    <lineage>
        <taxon>Eukaryota</taxon>
        <taxon>Fungi</taxon>
        <taxon>Dikarya</taxon>
        <taxon>Basidiomycota</taxon>
        <taxon>Agaricomycotina</taxon>
        <taxon>Agaricomycetes</taxon>
        <taxon>Polyporales</taxon>
        <taxon>Polyporaceae</taxon>
        <taxon>Trametes</taxon>
    </lineage>
</organism>
<sequence>MQRPSLERPVTALHHSSYSGGFVRIPSPLHDPSSLTVEDIRASSVASVKNRKFHFGLSACASAGNSQVVVVSSFRTLTPYPALAPVPREAAIPPRWYLCKYYRHRNFLNSLHRTGGTAAQTPPTPPHLRTSSCGYSSAALIVSCFHPSMVMQGICEQPQRILGHISYQFPL</sequence>
<keyword evidence="2" id="KW-1185">Reference proteome</keyword>
<accession>A0A1Y2IRS5</accession>
<proteinExistence type="predicted"/>
<dbReference type="EMBL" id="KZ084099">
    <property type="protein sequence ID" value="OSD03849.1"/>
    <property type="molecule type" value="Genomic_DNA"/>
</dbReference>
<gene>
    <name evidence="1" type="ORF">PYCCODRAFT_206019</name>
</gene>
<dbReference type="AlphaFoldDB" id="A0A1Y2IRS5"/>